<gene>
    <name evidence="3" type="ORF">AMORRO_LOCUS11167</name>
</gene>
<dbReference type="InterPro" id="IPR001005">
    <property type="entry name" value="SANT/Myb"/>
</dbReference>
<sequence>EHSSEPASKSVDPFPIDVVERADAVDGQEEAAGSLDELSPPYMLKFNVPSADFEEMEELYEYRIDRYLLRVSIRGTRLGANFVPVATSDMILPEERDELLQADSNIDCVNTENTSSLSSQNIDPLGAHSKTEKHHSTTSTASGYSDKSSAAKNSTTAGSSLLTLYERDTDNTTKDLHNNSTSNGKDLKILEQQQKSSSQTPKKRDAPRTRPVTVHGPPSIPLVLHHNENPSKNSAISDKSHRLSENIPSLPKFSSPPPSIPLPPIPSHHESPIPPPPSVIQKRHKKSISSERIQNPMGIKQTRVENGNVISSTGNYGGVESGKLSVNQSLQPNHVTELPSDTASDTSYVDENVLDDTKKGRNGKRKALSLMVETFKGSAANSTHSVVSNSNVQVKDKRKTVSGTSVGSSNAAKRVMDWFRRKSLAKPEVPVLDVPSKLAKVEESVMTTNAPQSKSKAKRPKNNPSVIVTQPSSSTISQTLSRQSSTVDLNSAYTMALRLNARVNSKLANGTLTLPHEDDGSDVNTGKLTRPIRPIKYRTGRFTPEEDQMLVDLYNQHVESHKHNIFAVIESLMHRNSESLRERFFNHLASDTDRSELNDKKKKFFLDSATPGHSSPIASPKSQRLAIPSPTTPRS</sequence>
<dbReference type="SUPFAM" id="SSF46689">
    <property type="entry name" value="Homeodomain-like"/>
    <property type="match status" value="1"/>
</dbReference>
<protein>
    <submittedName>
        <fullName evidence="3">13820_t:CDS:1</fullName>
    </submittedName>
</protein>
<feature type="compositionally biased region" description="Pro residues" evidence="1">
    <location>
        <begin position="254"/>
        <end position="278"/>
    </location>
</feature>
<organism evidence="3 4">
    <name type="scientific">Acaulospora morrowiae</name>
    <dbReference type="NCBI Taxonomy" id="94023"/>
    <lineage>
        <taxon>Eukaryota</taxon>
        <taxon>Fungi</taxon>
        <taxon>Fungi incertae sedis</taxon>
        <taxon>Mucoromycota</taxon>
        <taxon>Glomeromycotina</taxon>
        <taxon>Glomeromycetes</taxon>
        <taxon>Diversisporales</taxon>
        <taxon>Acaulosporaceae</taxon>
        <taxon>Acaulospora</taxon>
    </lineage>
</organism>
<feature type="compositionally biased region" description="Polar residues" evidence="1">
    <location>
        <begin position="111"/>
        <end position="122"/>
    </location>
</feature>
<dbReference type="AlphaFoldDB" id="A0A9N9EHR2"/>
<feature type="region of interest" description="Disordered" evidence="1">
    <location>
        <begin position="606"/>
        <end position="635"/>
    </location>
</feature>
<evidence type="ECO:0000256" key="1">
    <source>
        <dbReference type="SAM" id="MobiDB-lite"/>
    </source>
</evidence>
<evidence type="ECO:0000313" key="3">
    <source>
        <dbReference type="EMBL" id="CAG8679102.1"/>
    </source>
</evidence>
<keyword evidence="4" id="KW-1185">Reference proteome</keyword>
<feature type="domain" description="Myb-like" evidence="2">
    <location>
        <begin position="538"/>
        <end position="590"/>
    </location>
</feature>
<reference evidence="3" key="1">
    <citation type="submission" date="2021-06" db="EMBL/GenBank/DDBJ databases">
        <authorList>
            <person name="Kallberg Y."/>
            <person name="Tangrot J."/>
            <person name="Rosling A."/>
        </authorList>
    </citation>
    <scope>NUCLEOTIDE SEQUENCE</scope>
    <source>
        <strain evidence="3">CL551</strain>
    </source>
</reference>
<feature type="non-terminal residue" evidence="3">
    <location>
        <position position="635"/>
    </location>
</feature>
<dbReference type="SMART" id="SM00717">
    <property type="entry name" value="SANT"/>
    <property type="match status" value="1"/>
</dbReference>
<evidence type="ECO:0000259" key="2">
    <source>
        <dbReference type="SMART" id="SM00717"/>
    </source>
</evidence>
<name>A0A9N9EHR2_9GLOM</name>
<proteinExistence type="predicted"/>
<dbReference type="CDD" id="cd00167">
    <property type="entry name" value="SANT"/>
    <property type="match status" value="1"/>
</dbReference>
<feature type="non-terminal residue" evidence="3">
    <location>
        <position position="1"/>
    </location>
</feature>
<feature type="compositionally biased region" description="Polar residues" evidence="1">
    <location>
        <begin position="462"/>
        <end position="473"/>
    </location>
</feature>
<feature type="compositionally biased region" description="Polar residues" evidence="1">
    <location>
        <begin position="611"/>
        <end position="622"/>
    </location>
</feature>
<evidence type="ECO:0000313" key="4">
    <source>
        <dbReference type="Proteomes" id="UP000789342"/>
    </source>
</evidence>
<comment type="caution">
    <text evidence="3">The sequence shown here is derived from an EMBL/GenBank/DDBJ whole genome shotgun (WGS) entry which is preliminary data.</text>
</comment>
<dbReference type="OrthoDB" id="193931at2759"/>
<dbReference type="Gene3D" id="1.10.10.60">
    <property type="entry name" value="Homeodomain-like"/>
    <property type="match status" value="1"/>
</dbReference>
<dbReference type="Proteomes" id="UP000789342">
    <property type="component" value="Unassembled WGS sequence"/>
</dbReference>
<feature type="region of interest" description="Disordered" evidence="1">
    <location>
        <begin position="169"/>
        <end position="281"/>
    </location>
</feature>
<feature type="compositionally biased region" description="Polar residues" evidence="1">
    <location>
        <begin position="143"/>
        <end position="155"/>
    </location>
</feature>
<dbReference type="InterPro" id="IPR009057">
    <property type="entry name" value="Homeodomain-like_sf"/>
</dbReference>
<feature type="region of interest" description="Disordered" evidence="1">
    <location>
        <begin position="111"/>
        <end position="155"/>
    </location>
</feature>
<dbReference type="Pfam" id="PF13921">
    <property type="entry name" value="Myb_DNA-bind_6"/>
    <property type="match status" value="1"/>
</dbReference>
<feature type="compositionally biased region" description="Polar residues" evidence="1">
    <location>
        <begin position="445"/>
        <end position="454"/>
    </location>
</feature>
<dbReference type="EMBL" id="CAJVPV010013605">
    <property type="protein sequence ID" value="CAG8679102.1"/>
    <property type="molecule type" value="Genomic_DNA"/>
</dbReference>
<feature type="region of interest" description="Disordered" evidence="1">
    <location>
        <begin position="444"/>
        <end position="473"/>
    </location>
</feature>
<accession>A0A9N9EHR2</accession>